<evidence type="ECO:0000256" key="3">
    <source>
        <dbReference type="SAM" id="Phobius"/>
    </source>
</evidence>
<keyword evidence="6" id="KW-1185">Reference proteome</keyword>
<dbReference type="Pfam" id="PF03000">
    <property type="entry name" value="NPH3"/>
    <property type="match status" value="1"/>
</dbReference>
<accession>A0A392T3I3</accession>
<evidence type="ECO:0000313" key="5">
    <source>
        <dbReference type="EMBL" id="MCI54716.1"/>
    </source>
</evidence>
<proteinExistence type="inferred from homology"/>
<dbReference type="AlphaFoldDB" id="A0A392T3I3"/>
<organism evidence="5 6">
    <name type="scientific">Trifolium medium</name>
    <dbReference type="NCBI Taxonomy" id="97028"/>
    <lineage>
        <taxon>Eukaryota</taxon>
        <taxon>Viridiplantae</taxon>
        <taxon>Streptophyta</taxon>
        <taxon>Embryophyta</taxon>
        <taxon>Tracheophyta</taxon>
        <taxon>Spermatophyta</taxon>
        <taxon>Magnoliopsida</taxon>
        <taxon>eudicotyledons</taxon>
        <taxon>Gunneridae</taxon>
        <taxon>Pentapetalae</taxon>
        <taxon>rosids</taxon>
        <taxon>fabids</taxon>
        <taxon>Fabales</taxon>
        <taxon>Fabaceae</taxon>
        <taxon>Papilionoideae</taxon>
        <taxon>50 kb inversion clade</taxon>
        <taxon>NPAAA clade</taxon>
        <taxon>Hologalegina</taxon>
        <taxon>IRL clade</taxon>
        <taxon>Trifolieae</taxon>
        <taxon>Trifolium</taxon>
    </lineage>
</organism>
<dbReference type="EMBL" id="LXQA010483977">
    <property type="protein sequence ID" value="MCI54716.1"/>
    <property type="molecule type" value="Genomic_DNA"/>
</dbReference>
<evidence type="ECO:0000313" key="6">
    <source>
        <dbReference type="Proteomes" id="UP000265520"/>
    </source>
</evidence>
<keyword evidence="3" id="KW-0812">Transmembrane</keyword>
<keyword evidence="3" id="KW-0472">Membrane</keyword>
<comment type="caution">
    <text evidence="5">The sequence shown here is derived from an EMBL/GenBank/DDBJ whole genome shotgun (WGS) entry which is preliminary data.</text>
</comment>
<keyword evidence="3" id="KW-1133">Transmembrane helix</keyword>
<evidence type="ECO:0000256" key="2">
    <source>
        <dbReference type="PROSITE-ProRule" id="PRU00982"/>
    </source>
</evidence>
<name>A0A392T3I3_9FABA</name>
<comment type="similarity">
    <text evidence="2">Belongs to the NPH3 family.</text>
</comment>
<dbReference type="InterPro" id="IPR027356">
    <property type="entry name" value="NPH3_dom"/>
</dbReference>
<feature type="non-terminal residue" evidence="5">
    <location>
        <position position="70"/>
    </location>
</feature>
<keyword evidence="1" id="KW-0833">Ubl conjugation pathway</keyword>
<evidence type="ECO:0000259" key="4">
    <source>
        <dbReference type="PROSITE" id="PS51649"/>
    </source>
</evidence>
<dbReference type="UniPathway" id="UPA00143"/>
<feature type="domain" description="NPH3" evidence="4">
    <location>
        <begin position="1"/>
        <end position="70"/>
    </location>
</feature>
<evidence type="ECO:0000256" key="1">
    <source>
        <dbReference type="ARBA" id="ARBA00022786"/>
    </source>
</evidence>
<sequence length="70" mass="7780">MPTDKSSSSIIPLTFLFGMLKMAIMLGATIPCRLELERRISLRLEMVSLDDLLIPSLQSGDSLFDVDTVH</sequence>
<dbReference type="Proteomes" id="UP000265520">
    <property type="component" value="Unassembled WGS sequence"/>
</dbReference>
<dbReference type="PROSITE" id="PS51649">
    <property type="entry name" value="NPH3"/>
    <property type="match status" value="1"/>
</dbReference>
<feature type="transmembrane region" description="Helical" evidence="3">
    <location>
        <begin position="12"/>
        <end position="34"/>
    </location>
</feature>
<protein>
    <submittedName>
        <fullName evidence="5">BTB/POZ domain-containing protein</fullName>
    </submittedName>
</protein>
<reference evidence="5 6" key="1">
    <citation type="journal article" date="2018" name="Front. Plant Sci.">
        <title>Red Clover (Trifolium pratense) and Zigzag Clover (T. medium) - A Picture of Genomic Similarities and Differences.</title>
        <authorList>
            <person name="Dluhosova J."/>
            <person name="Istvanek J."/>
            <person name="Nedelnik J."/>
            <person name="Repkova J."/>
        </authorList>
    </citation>
    <scope>NUCLEOTIDE SEQUENCE [LARGE SCALE GENOMIC DNA]</scope>
    <source>
        <strain evidence="6">cv. 10/8</strain>
        <tissue evidence="5">Leaf</tissue>
    </source>
</reference>
<dbReference type="InterPro" id="IPR043454">
    <property type="entry name" value="NPH3/RPT2-like"/>
</dbReference>
<dbReference type="GO" id="GO:0016567">
    <property type="term" value="P:protein ubiquitination"/>
    <property type="evidence" value="ECO:0007669"/>
    <property type="project" value="UniProtKB-UniPathway"/>
</dbReference>
<dbReference type="PANTHER" id="PTHR32370">
    <property type="entry name" value="OS12G0117600 PROTEIN"/>
    <property type="match status" value="1"/>
</dbReference>